<evidence type="ECO:0000313" key="1">
    <source>
        <dbReference type="EMBL" id="GMR51729.1"/>
    </source>
</evidence>
<dbReference type="EMBL" id="BTRK01000005">
    <property type="protein sequence ID" value="GMR51729.1"/>
    <property type="molecule type" value="Genomic_DNA"/>
</dbReference>
<reference evidence="2" key="1">
    <citation type="submission" date="2022-10" db="EMBL/GenBank/DDBJ databases">
        <title>Genome assembly of Pristionchus species.</title>
        <authorList>
            <person name="Yoshida K."/>
            <person name="Sommer R.J."/>
        </authorList>
    </citation>
    <scope>NUCLEOTIDE SEQUENCE [LARGE SCALE GENOMIC DNA]</scope>
    <source>
        <strain evidence="2">RS5460</strain>
    </source>
</reference>
<sequence length="83" mass="8869">ALTYLNTRVASCCALMEAICRSSDPAVLFHSTSSIHGFGFAESIQNCSDSSPAECEVVDISCASCITRSRSLRMRRSGALFAT</sequence>
<organism evidence="1 2">
    <name type="scientific">Pristionchus mayeri</name>
    <dbReference type="NCBI Taxonomy" id="1317129"/>
    <lineage>
        <taxon>Eukaryota</taxon>
        <taxon>Metazoa</taxon>
        <taxon>Ecdysozoa</taxon>
        <taxon>Nematoda</taxon>
        <taxon>Chromadorea</taxon>
        <taxon>Rhabditida</taxon>
        <taxon>Rhabditina</taxon>
        <taxon>Diplogasteromorpha</taxon>
        <taxon>Diplogasteroidea</taxon>
        <taxon>Neodiplogasteridae</taxon>
        <taxon>Pristionchus</taxon>
    </lineage>
</organism>
<keyword evidence="2" id="KW-1185">Reference proteome</keyword>
<evidence type="ECO:0000313" key="2">
    <source>
        <dbReference type="Proteomes" id="UP001328107"/>
    </source>
</evidence>
<proteinExistence type="predicted"/>
<protein>
    <submittedName>
        <fullName evidence="1">Uncharacterized protein</fullName>
    </submittedName>
</protein>
<feature type="non-terminal residue" evidence="1">
    <location>
        <position position="83"/>
    </location>
</feature>
<comment type="caution">
    <text evidence="1">The sequence shown here is derived from an EMBL/GenBank/DDBJ whole genome shotgun (WGS) entry which is preliminary data.</text>
</comment>
<name>A0AAN5CX58_9BILA</name>
<accession>A0AAN5CX58</accession>
<feature type="non-terminal residue" evidence="1">
    <location>
        <position position="1"/>
    </location>
</feature>
<dbReference type="Proteomes" id="UP001328107">
    <property type="component" value="Unassembled WGS sequence"/>
</dbReference>
<gene>
    <name evidence="1" type="ORF">PMAYCL1PPCAC_21924</name>
</gene>
<dbReference type="AlphaFoldDB" id="A0AAN5CX58"/>